<accession>A0A497V8H0</accession>
<feature type="transmembrane region" description="Helical" evidence="6">
    <location>
        <begin position="88"/>
        <end position="107"/>
    </location>
</feature>
<evidence type="ECO:0000313" key="10">
    <source>
        <dbReference type="Proteomes" id="UP000275027"/>
    </source>
</evidence>
<reference evidence="7 9" key="1">
    <citation type="submission" date="2017-12" db="EMBL/GenBank/DDBJ databases">
        <title>Genomic Encyclopedia of Type Strains, Phase III (KMG-III): the genomes of soil and plant-associated and newly described type strains.</title>
        <authorList>
            <person name="Whitman W."/>
        </authorList>
    </citation>
    <scope>NUCLEOTIDE SEQUENCE [LARGE SCALE GENOMIC DNA]</scope>
    <source>
        <strain evidence="7 9">IP-10</strain>
    </source>
</reference>
<dbReference type="PANTHER" id="PTHR30086">
    <property type="entry name" value="ARGININE EXPORTER PROTEIN ARGO"/>
    <property type="match status" value="1"/>
</dbReference>
<dbReference type="AlphaFoldDB" id="A0A497V8H0"/>
<evidence type="ECO:0000256" key="6">
    <source>
        <dbReference type="SAM" id="Phobius"/>
    </source>
</evidence>
<protein>
    <submittedName>
        <fullName evidence="8">Threonine/homoserine/homoserine lactone efflux protein</fullName>
    </submittedName>
</protein>
<evidence type="ECO:0000313" key="7">
    <source>
        <dbReference type="EMBL" id="PKW28901.1"/>
    </source>
</evidence>
<evidence type="ECO:0000256" key="5">
    <source>
        <dbReference type="ARBA" id="ARBA00023136"/>
    </source>
</evidence>
<feature type="transmembrane region" description="Helical" evidence="6">
    <location>
        <begin position="56"/>
        <end position="76"/>
    </location>
</feature>
<comment type="subcellular location">
    <subcellularLocation>
        <location evidence="1">Cell membrane</location>
        <topology evidence="1">Multi-pass membrane protein</topology>
    </subcellularLocation>
</comment>
<dbReference type="Pfam" id="PF01810">
    <property type="entry name" value="LysE"/>
    <property type="match status" value="1"/>
</dbReference>
<keyword evidence="3 6" id="KW-0812">Transmembrane</keyword>
<name>A0A497V8H0_9FLAO</name>
<gene>
    <name evidence="7" type="ORF">B0G92_0528</name>
    <name evidence="8" type="ORF">CLV50_0978</name>
</gene>
<keyword evidence="9" id="KW-1185">Reference proteome</keyword>
<dbReference type="GO" id="GO:0015171">
    <property type="term" value="F:amino acid transmembrane transporter activity"/>
    <property type="evidence" value="ECO:0007669"/>
    <property type="project" value="TreeGrafter"/>
</dbReference>
<dbReference type="Proteomes" id="UP000275027">
    <property type="component" value="Unassembled WGS sequence"/>
</dbReference>
<proteinExistence type="predicted"/>
<keyword evidence="2" id="KW-1003">Cell membrane</keyword>
<comment type="caution">
    <text evidence="8">The sequence shown here is derived from an EMBL/GenBank/DDBJ whole genome shotgun (WGS) entry which is preliminary data.</text>
</comment>
<feature type="transmembrane region" description="Helical" evidence="6">
    <location>
        <begin position="169"/>
        <end position="189"/>
    </location>
</feature>
<feature type="transmembrane region" description="Helical" evidence="6">
    <location>
        <begin position="137"/>
        <end position="157"/>
    </location>
</feature>
<evidence type="ECO:0000256" key="2">
    <source>
        <dbReference type="ARBA" id="ARBA00022475"/>
    </source>
</evidence>
<dbReference type="PANTHER" id="PTHR30086:SF20">
    <property type="entry name" value="ARGININE EXPORTER PROTEIN ARGO-RELATED"/>
    <property type="match status" value="1"/>
</dbReference>
<evidence type="ECO:0000256" key="3">
    <source>
        <dbReference type="ARBA" id="ARBA00022692"/>
    </source>
</evidence>
<reference evidence="8 10" key="2">
    <citation type="submission" date="2018-10" db="EMBL/GenBank/DDBJ databases">
        <title>Genomic Encyclopedia of Archaeal and Bacterial Type Strains, Phase II (KMG-II): from individual species to whole genera.</title>
        <authorList>
            <person name="Goeker M."/>
        </authorList>
    </citation>
    <scope>NUCLEOTIDE SEQUENCE [LARGE SCALE GENOMIC DNA]</scope>
    <source>
        <strain evidence="8 10">DSM 21886</strain>
    </source>
</reference>
<evidence type="ECO:0000313" key="8">
    <source>
        <dbReference type="EMBL" id="RLJ35596.1"/>
    </source>
</evidence>
<feature type="transmembrane region" description="Helical" evidence="6">
    <location>
        <begin position="210"/>
        <end position="226"/>
    </location>
</feature>
<evidence type="ECO:0000256" key="1">
    <source>
        <dbReference type="ARBA" id="ARBA00004651"/>
    </source>
</evidence>
<sequence length="245" mass="27755">MLIENIRRTFKNYNPFLMIQDILTGIPLGLFLCFMIGPVFFILLETAAVKGIRAALVFDFGVIVADVLFICIAYFSSYRLINSLKDEPALFIFGGLIMLTYGIISYLKLNKASKNISEEAEVELIKKNYGSLFIKGFLLNFINVGVLGFWLLIIITFGPQLDLKTSRLIVFFASVIGTYLMVDLAKMFLAKRLKSKMTSSNILKIKKITSILLIIFGFSIMLQGWFPSDQKLVKSALEKIENRKK</sequence>
<evidence type="ECO:0000256" key="4">
    <source>
        <dbReference type="ARBA" id="ARBA00022989"/>
    </source>
</evidence>
<organism evidence="8 10">
    <name type="scientific">Flavobacterium lindanitolerans</name>
    <dbReference type="NCBI Taxonomy" id="428988"/>
    <lineage>
        <taxon>Bacteria</taxon>
        <taxon>Pseudomonadati</taxon>
        <taxon>Bacteroidota</taxon>
        <taxon>Flavobacteriia</taxon>
        <taxon>Flavobacteriales</taxon>
        <taxon>Flavobacteriaceae</taxon>
        <taxon>Flavobacterium</taxon>
    </lineage>
</organism>
<dbReference type="InterPro" id="IPR001123">
    <property type="entry name" value="LeuE-type"/>
</dbReference>
<dbReference type="EMBL" id="RCCB01000010">
    <property type="protein sequence ID" value="RLJ35596.1"/>
    <property type="molecule type" value="Genomic_DNA"/>
</dbReference>
<keyword evidence="4 6" id="KW-1133">Transmembrane helix</keyword>
<dbReference type="GO" id="GO:0005886">
    <property type="term" value="C:plasma membrane"/>
    <property type="evidence" value="ECO:0007669"/>
    <property type="project" value="UniProtKB-SubCell"/>
</dbReference>
<keyword evidence="5 6" id="KW-0472">Membrane</keyword>
<dbReference type="Proteomes" id="UP000233767">
    <property type="component" value="Unassembled WGS sequence"/>
</dbReference>
<evidence type="ECO:0000313" key="9">
    <source>
        <dbReference type="Proteomes" id="UP000233767"/>
    </source>
</evidence>
<dbReference type="EMBL" id="PJND01000007">
    <property type="protein sequence ID" value="PKW28901.1"/>
    <property type="molecule type" value="Genomic_DNA"/>
</dbReference>
<feature type="transmembrane region" description="Helical" evidence="6">
    <location>
        <begin position="22"/>
        <end position="44"/>
    </location>
</feature>